<dbReference type="CDD" id="cd00093">
    <property type="entry name" value="HTH_XRE"/>
    <property type="match status" value="1"/>
</dbReference>
<protein>
    <submittedName>
        <fullName evidence="3">Helix-turn-helix domain-containing protein</fullName>
    </submittedName>
</protein>
<name>A0A286D5L4_9GAMM</name>
<dbReference type="InterPro" id="IPR001387">
    <property type="entry name" value="Cro/C1-type_HTH"/>
</dbReference>
<dbReference type="OrthoDB" id="5422231at2"/>
<reference evidence="3 4" key="1">
    <citation type="submission" date="2017-09" db="EMBL/GenBank/DDBJ databases">
        <authorList>
            <person name="Ehlers B."/>
            <person name="Leendertz F.H."/>
        </authorList>
    </citation>
    <scope>NUCLEOTIDE SEQUENCE [LARGE SCALE GENOMIC DNA]</scope>
    <source>
        <strain evidence="3 4">CGMCC 1.10978</strain>
    </source>
</reference>
<dbReference type="Proteomes" id="UP000219374">
    <property type="component" value="Unassembled WGS sequence"/>
</dbReference>
<dbReference type="InterPro" id="IPR010982">
    <property type="entry name" value="Lambda_DNA-bd_dom_sf"/>
</dbReference>
<dbReference type="GO" id="GO:0003677">
    <property type="term" value="F:DNA binding"/>
    <property type="evidence" value="ECO:0007669"/>
    <property type="project" value="InterPro"/>
</dbReference>
<dbReference type="SUPFAM" id="SSF47413">
    <property type="entry name" value="lambda repressor-like DNA-binding domains"/>
    <property type="match status" value="1"/>
</dbReference>
<dbReference type="Pfam" id="PF13560">
    <property type="entry name" value="HTH_31"/>
    <property type="match status" value="1"/>
</dbReference>
<proteinExistence type="predicted"/>
<dbReference type="AlphaFoldDB" id="A0A286D5L4"/>
<feature type="compositionally biased region" description="Basic residues" evidence="1">
    <location>
        <begin position="99"/>
        <end position="109"/>
    </location>
</feature>
<gene>
    <name evidence="3" type="ORF">SAMN06296416_10311</name>
</gene>
<evidence type="ECO:0000259" key="2">
    <source>
        <dbReference type="PROSITE" id="PS50943"/>
    </source>
</evidence>
<feature type="region of interest" description="Disordered" evidence="1">
    <location>
        <begin position="87"/>
        <end position="109"/>
    </location>
</feature>
<feature type="domain" description="HTH cro/C1-type" evidence="2">
    <location>
        <begin position="24"/>
        <end position="55"/>
    </location>
</feature>
<organism evidence="3 4">
    <name type="scientific">Pseudoxanthomonas wuyuanensis</name>
    <dbReference type="NCBI Taxonomy" id="1073196"/>
    <lineage>
        <taxon>Bacteria</taxon>
        <taxon>Pseudomonadati</taxon>
        <taxon>Pseudomonadota</taxon>
        <taxon>Gammaproteobacteria</taxon>
        <taxon>Lysobacterales</taxon>
        <taxon>Lysobacteraceae</taxon>
        <taxon>Pseudoxanthomonas</taxon>
    </lineage>
</organism>
<evidence type="ECO:0000313" key="4">
    <source>
        <dbReference type="Proteomes" id="UP000219374"/>
    </source>
</evidence>
<evidence type="ECO:0000313" key="3">
    <source>
        <dbReference type="EMBL" id="SOD53937.1"/>
    </source>
</evidence>
<evidence type="ECO:0000256" key="1">
    <source>
        <dbReference type="SAM" id="MobiDB-lite"/>
    </source>
</evidence>
<keyword evidence="4" id="KW-1185">Reference proteome</keyword>
<sequence>MRSSVIDILPPRVRRSLAKLGKDLKDARRKRSLTVEMMVERVGVSKATYLKVEKGDPSVSMGVYAMTLFTLGFSNALAEIADSRSDDTGLLMDSSRLPQRVRPKKAKSL</sequence>
<dbReference type="RefSeq" id="WP_097121349.1">
    <property type="nucleotide sequence ID" value="NZ_OCND01000003.1"/>
</dbReference>
<accession>A0A286D5L4</accession>
<dbReference type="PROSITE" id="PS50943">
    <property type="entry name" value="HTH_CROC1"/>
    <property type="match status" value="1"/>
</dbReference>
<dbReference type="EMBL" id="OCND01000003">
    <property type="protein sequence ID" value="SOD53937.1"/>
    <property type="molecule type" value="Genomic_DNA"/>
</dbReference>
<dbReference type="Gene3D" id="1.10.260.40">
    <property type="entry name" value="lambda repressor-like DNA-binding domains"/>
    <property type="match status" value="1"/>
</dbReference>